<dbReference type="eggNOG" id="ENOG5031IAN">
    <property type="taxonomic scope" value="Bacteria"/>
</dbReference>
<evidence type="ECO:0000313" key="2">
    <source>
        <dbReference type="Proteomes" id="UP000001726"/>
    </source>
</evidence>
<dbReference type="HOGENOM" id="CLU_1044857_0_0_6"/>
<accession>B2VEV9</accession>
<dbReference type="AlphaFoldDB" id="B2VEV9"/>
<keyword evidence="2" id="KW-1185">Reference proteome</keyword>
<dbReference type="Proteomes" id="UP000001726">
    <property type="component" value="Chromosome"/>
</dbReference>
<dbReference type="RefSeq" id="WP_012441473.1">
    <property type="nucleotide sequence ID" value="NC_010694.1"/>
</dbReference>
<protein>
    <submittedName>
        <fullName evidence="1">Uncharacterized protein</fullName>
    </submittedName>
</protein>
<dbReference type="InterPro" id="IPR046905">
    <property type="entry name" value="ABC-3C_MC1"/>
</dbReference>
<sequence>MNNVFESFLFKLLDKEEWALAKIDNITCRDFTTAAVLARKGGRGDFFMFVSIPQEEMQHINKVIQIELLGGVKTAFLSPESDVQLHISLEEEYANYKNKITLTHEFNQDTNLIILSPCGNNDTEALRHIVEIEENEFFFKKHVIRMSPGLSVFLAELSQLSDSDKVINDLNHAVNDDAAYKDFISGKRSKKDTRFICAAHLFEKLPFLNLKIKESRRQPLIDKIKKELEKKEVDYDFVERILQMNTDDEMFSADYEKWKSEVLNEK</sequence>
<name>B2VEV9_ERWT9</name>
<dbReference type="STRING" id="465817.ETA_17380"/>
<dbReference type="EMBL" id="CU468135">
    <property type="protein sequence ID" value="CAO96784.1"/>
    <property type="molecule type" value="Genomic_DNA"/>
</dbReference>
<gene>
    <name evidence="1" type="ordered locus">ETA_17380</name>
</gene>
<organism evidence="1 2">
    <name type="scientific">Erwinia tasmaniensis (strain DSM 17950 / CFBP 7177 / CIP 109463 / NCPPB 4357 / Et1/99)</name>
    <dbReference type="NCBI Taxonomy" id="465817"/>
    <lineage>
        <taxon>Bacteria</taxon>
        <taxon>Pseudomonadati</taxon>
        <taxon>Pseudomonadota</taxon>
        <taxon>Gammaproteobacteria</taxon>
        <taxon>Enterobacterales</taxon>
        <taxon>Erwiniaceae</taxon>
        <taxon>Erwinia</taxon>
    </lineage>
</organism>
<dbReference type="Pfam" id="PF20289">
    <property type="entry name" value="MComp1"/>
    <property type="match status" value="1"/>
</dbReference>
<dbReference type="KEGG" id="eta:ETA_17380"/>
<proteinExistence type="predicted"/>
<reference evidence="1 2" key="1">
    <citation type="journal article" date="2008" name="Environ. Microbiol.">
        <title>The genome of Erwinia tasmaniensis strain Et1/99, a non-pathogenic bacterium in the genus Erwinia.</title>
        <authorList>
            <person name="Kube M."/>
            <person name="Migdoll A.M."/>
            <person name="Mueller I."/>
            <person name="Kuhl H."/>
            <person name="Beck A."/>
            <person name="Reinhardt R."/>
            <person name="Geider K."/>
        </authorList>
    </citation>
    <scope>NUCLEOTIDE SEQUENCE [LARGE SCALE GENOMIC DNA]</scope>
    <source>
        <strain evidence="2">DSM 17950 / CFBP 7177 / CIP 109463 / NCPPB 4357 / Et1/99</strain>
    </source>
</reference>
<evidence type="ECO:0000313" key="1">
    <source>
        <dbReference type="EMBL" id="CAO96784.1"/>
    </source>
</evidence>